<gene>
    <name evidence="1" type="ORF">L2E82_20611</name>
</gene>
<name>A0ACB9DTV8_CICIN</name>
<sequence length="68" mass="7497">MGKKAVLIGCNYAGTKAELKGCINDIKNDIKESQGIRIHRKSLVEEEETKAAYEDDDDVKSKSLPLST</sequence>
<dbReference type="Proteomes" id="UP001055811">
    <property type="component" value="Linkage Group LG04"/>
</dbReference>
<evidence type="ECO:0000313" key="2">
    <source>
        <dbReference type="Proteomes" id="UP001055811"/>
    </source>
</evidence>
<proteinExistence type="predicted"/>
<evidence type="ECO:0000313" key="1">
    <source>
        <dbReference type="EMBL" id="KAI3749987.1"/>
    </source>
</evidence>
<organism evidence="1 2">
    <name type="scientific">Cichorium intybus</name>
    <name type="common">Chicory</name>
    <dbReference type="NCBI Taxonomy" id="13427"/>
    <lineage>
        <taxon>Eukaryota</taxon>
        <taxon>Viridiplantae</taxon>
        <taxon>Streptophyta</taxon>
        <taxon>Embryophyta</taxon>
        <taxon>Tracheophyta</taxon>
        <taxon>Spermatophyta</taxon>
        <taxon>Magnoliopsida</taxon>
        <taxon>eudicotyledons</taxon>
        <taxon>Gunneridae</taxon>
        <taxon>Pentapetalae</taxon>
        <taxon>asterids</taxon>
        <taxon>campanulids</taxon>
        <taxon>Asterales</taxon>
        <taxon>Asteraceae</taxon>
        <taxon>Cichorioideae</taxon>
        <taxon>Cichorieae</taxon>
        <taxon>Cichoriinae</taxon>
        <taxon>Cichorium</taxon>
    </lineage>
</organism>
<keyword evidence="2" id="KW-1185">Reference proteome</keyword>
<comment type="caution">
    <text evidence="1">The sequence shown here is derived from an EMBL/GenBank/DDBJ whole genome shotgun (WGS) entry which is preliminary data.</text>
</comment>
<reference evidence="1 2" key="2">
    <citation type="journal article" date="2022" name="Mol. Ecol. Resour.">
        <title>The genomes of chicory, endive, great burdock and yacon provide insights into Asteraceae paleo-polyploidization history and plant inulin production.</title>
        <authorList>
            <person name="Fan W."/>
            <person name="Wang S."/>
            <person name="Wang H."/>
            <person name="Wang A."/>
            <person name="Jiang F."/>
            <person name="Liu H."/>
            <person name="Zhao H."/>
            <person name="Xu D."/>
            <person name="Zhang Y."/>
        </authorList>
    </citation>
    <scope>NUCLEOTIDE SEQUENCE [LARGE SCALE GENOMIC DNA]</scope>
    <source>
        <strain evidence="2">cv. Punajuju</strain>
        <tissue evidence="1">Leaves</tissue>
    </source>
</reference>
<accession>A0ACB9DTV8</accession>
<dbReference type="EMBL" id="CM042012">
    <property type="protein sequence ID" value="KAI3749987.1"/>
    <property type="molecule type" value="Genomic_DNA"/>
</dbReference>
<protein>
    <submittedName>
        <fullName evidence="1">Uncharacterized protein</fullName>
    </submittedName>
</protein>
<reference evidence="2" key="1">
    <citation type="journal article" date="2022" name="Mol. Ecol. Resour.">
        <title>The genomes of chicory, endive, great burdock and yacon provide insights into Asteraceae palaeo-polyploidization history and plant inulin production.</title>
        <authorList>
            <person name="Fan W."/>
            <person name="Wang S."/>
            <person name="Wang H."/>
            <person name="Wang A."/>
            <person name="Jiang F."/>
            <person name="Liu H."/>
            <person name="Zhao H."/>
            <person name="Xu D."/>
            <person name="Zhang Y."/>
        </authorList>
    </citation>
    <scope>NUCLEOTIDE SEQUENCE [LARGE SCALE GENOMIC DNA]</scope>
    <source>
        <strain evidence="2">cv. Punajuju</strain>
    </source>
</reference>